<dbReference type="InParanoid" id="Q01PW8"/>
<dbReference type="KEGG" id="sus:Acid_7393"/>
<evidence type="ECO:0000256" key="5">
    <source>
        <dbReference type="PROSITE-ProRule" id="PRU10141"/>
    </source>
</evidence>
<dbReference type="eggNOG" id="COG0515">
    <property type="taxonomic scope" value="Bacteria"/>
</dbReference>
<dbReference type="PROSITE" id="PS50011">
    <property type="entry name" value="PROTEIN_KINASE_DOM"/>
    <property type="match status" value="1"/>
</dbReference>
<reference evidence="7" key="1">
    <citation type="submission" date="2006-10" db="EMBL/GenBank/DDBJ databases">
        <title>Complete sequence of Solibacter usitatus Ellin6076.</title>
        <authorList>
            <consortium name="US DOE Joint Genome Institute"/>
            <person name="Copeland A."/>
            <person name="Lucas S."/>
            <person name="Lapidus A."/>
            <person name="Barry K."/>
            <person name="Detter J.C."/>
            <person name="Glavina del Rio T."/>
            <person name="Hammon N."/>
            <person name="Israni S."/>
            <person name="Dalin E."/>
            <person name="Tice H."/>
            <person name="Pitluck S."/>
            <person name="Thompson L.S."/>
            <person name="Brettin T."/>
            <person name="Bruce D."/>
            <person name="Han C."/>
            <person name="Tapia R."/>
            <person name="Gilna P."/>
            <person name="Schmutz J."/>
            <person name="Larimer F."/>
            <person name="Land M."/>
            <person name="Hauser L."/>
            <person name="Kyrpides N."/>
            <person name="Mikhailova N."/>
            <person name="Janssen P.H."/>
            <person name="Kuske C.R."/>
            <person name="Richardson P."/>
        </authorList>
    </citation>
    <scope>NUCLEOTIDE SEQUENCE</scope>
    <source>
        <strain evidence="7">Ellin6076</strain>
    </source>
</reference>
<dbReference type="Pfam" id="PF07676">
    <property type="entry name" value="PD40"/>
    <property type="match status" value="1"/>
</dbReference>
<dbReference type="InterPro" id="IPR011009">
    <property type="entry name" value="Kinase-like_dom_sf"/>
</dbReference>
<evidence type="ECO:0000259" key="6">
    <source>
        <dbReference type="PROSITE" id="PS50011"/>
    </source>
</evidence>
<dbReference type="EMBL" id="CP000473">
    <property type="protein sequence ID" value="ABJ88302.1"/>
    <property type="molecule type" value="Genomic_DNA"/>
</dbReference>
<dbReference type="PANTHER" id="PTHR43289">
    <property type="entry name" value="MITOGEN-ACTIVATED PROTEIN KINASE KINASE KINASE 20-RELATED"/>
    <property type="match status" value="1"/>
</dbReference>
<dbReference type="PROSITE" id="PS00107">
    <property type="entry name" value="PROTEIN_KINASE_ATP"/>
    <property type="match status" value="1"/>
</dbReference>
<dbReference type="InterPro" id="IPR017441">
    <property type="entry name" value="Protein_kinase_ATP_BS"/>
</dbReference>
<evidence type="ECO:0000256" key="3">
    <source>
        <dbReference type="ARBA" id="ARBA00022777"/>
    </source>
</evidence>
<gene>
    <name evidence="7" type="ordered locus">Acid_7393</name>
</gene>
<name>Q01PW8_SOLUE</name>
<dbReference type="InterPro" id="IPR015943">
    <property type="entry name" value="WD40/YVTN_repeat-like_dom_sf"/>
</dbReference>
<dbReference type="SUPFAM" id="SSF82171">
    <property type="entry name" value="DPP6 N-terminal domain-like"/>
    <property type="match status" value="1"/>
</dbReference>
<keyword evidence="1" id="KW-0808">Transferase</keyword>
<dbReference type="AlphaFoldDB" id="Q01PW8"/>
<dbReference type="GO" id="GO:0005524">
    <property type="term" value="F:ATP binding"/>
    <property type="evidence" value="ECO:0007669"/>
    <property type="project" value="UniProtKB-UniRule"/>
</dbReference>
<keyword evidence="2 5" id="KW-0547">Nucleotide-binding</keyword>
<protein>
    <submittedName>
        <fullName evidence="7">Serine/threonine protein kinase</fullName>
    </submittedName>
</protein>
<dbReference type="eggNOG" id="COG0823">
    <property type="taxonomic scope" value="Bacteria"/>
</dbReference>
<dbReference type="SUPFAM" id="SSF50993">
    <property type="entry name" value="Peptidase/esterase 'gauge' domain"/>
    <property type="match status" value="1"/>
</dbReference>
<dbReference type="Pfam" id="PF00069">
    <property type="entry name" value="Pkinase"/>
    <property type="match status" value="1"/>
</dbReference>
<dbReference type="InterPro" id="IPR011659">
    <property type="entry name" value="WD40"/>
</dbReference>
<dbReference type="Gene3D" id="1.10.510.10">
    <property type="entry name" value="Transferase(Phosphotransferase) domain 1"/>
    <property type="match status" value="1"/>
</dbReference>
<dbReference type="STRING" id="234267.Acid_7393"/>
<dbReference type="InterPro" id="IPR011042">
    <property type="entry name" value="6-blade_b-propeller_TolB-like"/>
</dbReference>
<dbReference type="HOGENOM" id="CLU_012906_0_0_0"/>
<dbReference type="Gene3D" id="2.120.10.30">
    <property type="entry name" value="TolB, C-terminal domain"/>
    <property type="match status" value="2"/>
</dbReference>
<evidence type="ECO:0000313" key="7">
    <source>
        <dbReference type="EMBL" id="ABJ88302.1"/>
    </source>
</evidence>
<evidence type="ECO:0000256" key="4">
    <source>
        <dbReference type="ARBA" id="ARBA00022840"/>
    </source>
</evidence>
<accession>Q01PW8</accession>
<dbReference type="CDD" id="cd14014">
    <property type="entry name" value="STKc_PknB_like"/>
    <property type="match status" value="1"/>
</dbReference>
<dbReference type="Gene3D" id="2.130.10.10">
    <property type="entry name" value="YVTN repeat-like/Quinoprotein amine dehydrogenase"/>
    <property type="match status" value="1"/>
</dbReference>
<sequence length="848" mass="91993">MPLSSGDKLGPYEIIAPLGAGGMGEVYRAIDTRLKREVAVKVLPEAFAHDPERLARFKREAEVLASLNHSHIATIHGVEERALVMELVEGESPHGPMPFDDAWRIASQIAAALGYAHDKGVVHRDLKPANVRVTPDGVVKLLDFGLAKAFSVQTQYQSSDSENSPTLTIGATQVGVILGTAAYMAPEQAKGRAIDKRVDIWAFGVLLYELLTGEKLFQGIDVSDTLAHVLTKEPDVSKASPRSHKLLHRCLEKDPKKRLRDIGDAESLLEEPVGQASRPVSSRLPWAVAVTLAVALAAAVWATWRERPTDLPMSQFVVLPPEKANFFSPEVKSQAISPDGRQLVFTAAISGQSPSLWLRPLDSLTAHPLAGTEDALQPFWSPDSRSIGFFAHGKLQKVDAAGGPAQPLADAPLPLGGTWSPSGVIVFAPRIGALHRVPAGGGEAVPITHPELGMEHRFPSFLPDGRHFLFENFSPRHEKPDIGVGSLDSQDIKPVIRASSSAQYSAPGYLLFLRESTLMAQSFDLGRLSTSGDPSAIAERISEFDVSGNRTLVLKPSTSAQTHLVWVDRAGKQISEAAPPGSYGFVDLSRDGKRVAFDDMASSQFDVWLRDLERGIASRLTFKASNVPLWSPDGGTVVFASAGNGLDLSQRPSNMSAPEAVLLKLNAPPFLFPSDWSSDGRYLAYFRTDPKTLLDQWVLPMFGDRQPLAFLHGDFNESQGQFSPDGQWMAFVSDESGAPQINVVSFPTPAGIRQVSTAGGSQPRWRRDGKELFYIALDHKLMAVSVKTGAAFEAETPHPLFETILPTTPLRQAYSVSPDGQRFLLTSPLEASSAPLTLIQNWTVGLRK</sequence>
<organism evidence="7">
    <name type="scientific">Solibacter usitatus (strain Ellin6076)</name>
    <dbReference type="NCBI Taxonomy" id="234267"/>
    <lineage>
        <taxon>Bacteria</taxon>
        <taxon>Pseudomonadati</taxon>
        <taxon>Acidobacteriota</taxon>
        <taxon>Terriglobia</taxon>
        <taxon>Bryobacterales</taxon>
        <taxon>Solibacteraceae</taxon>
        <taxon>Candidatus Solibacter</taxon>
    </lineage>
</organism>
<dbReference type="InterPro" id="IPR000719">
    <property type="entry name" value="Prot_kinase_dom"/>
</dbReference>
<feature type="binding site" evidence="5">
    <location>
        <position position="41"/>
    </location>
    <ligand>
        <name>ATP</name>
        <dbReference type="ChEBI" id="CHEBI:30616"/>
    </ligand>
</feature>
<dbReference type="OrthoDB" id="9802240at2"/>
<dbReference type="PANTHER" id="PTHR43289:SF6">
    <property type="entry name" value="SERINE_THREONINE-PROTEIN KINASE NEKL-3"/>
    <property type="match status" value="1"/>
</dbReference>
<dbReference type="GO" id="GO:0004674">
    <property type="term" value="F:protein serine/threonine kinase activity"/>
    <property type="evidence" value="ECO:0007669"/>
    <property type="project" value="UniProtKB-KW"/>
</dbReference>
<keyword evidence="3 7" id="KW-0418">Kinase</keyword>
<evidence type="ECO:0000256" key="1">
    <source>
        <dbReference type="ARBA" id="ARBA00022679"/>
    </source>
</evidence>
<keyword evidence="4 5" id="KW-0067">ATP-binding</keyword>
<dbReference type="SMART" id="SM00220">
    <property type="entry name" value="S_TKc"/>
    <property type="match status" value="1"/>
</dbReference>
<proteinExistence type="predicted"/>
<dbReference type="Gene3D" id="3.30.200.20">
    <property type="entry name" value="Phosphorylase Kinase, domain 1"/>
    <property type="match status" value="1"/>
</dbReference>
<evidence type="ECO:0000256" key="2">
    <source>
        <dbReference type="ARBA" id="ARBA00022741"/>
    </source>
</evidence>
<feature type="domain" description="Protein kinase" evidence="6">
    <location>
        <begin position="12"/>
        <end position="269"/>
    </location>
</feature>
<dbReference type="SUPFAM" id="SSF56112">
    <property type="entry name" value="Protein kinase-like (PK-like)"/>
    <property type="match status" value="1"/>
</dbReference>
<keyword evidence="7" id="KW-0723">Serine/threonine-protein kinase</keyword>